<protein>
    <submittedName>
        <fullName evidence="2">Urea carboxylase-associated family protein</fullName>
    </submittedName>
</protein>
<sequence length="209" mass="22275">MQTTARTVVPARTGRAVRVQRGDHVRVVDVAGGQVGDLFAYVATPSGITPEHLSASHTRTATSRLFPAIAEAFTTNERRPILTLVEDTSPGRHDLLIAACDDARYAGLGVPDHPSCAQNLRDALGRAIDVVPQPVNLFMQVPVRPDGTLDWLPAATAPGDSITFRAELDCVVVVSACPQDLTVINNSRPTDLAIDVVRYSASSSASRAR</sequence>
<dbReference type="RefSeq" id="WP_131358005.1">
    <property type="nucleotide sequence ID" value="NZ_SJKB01000005.1"/>
</dbReference>
<keyword evidence="3" id="KW-1185">Reference proteome</keyword>
<accession>A0A4R0KNG8</accession>
<gene>
    <name evidence="2" type="ORF">E0H73_19370</name>
</gene>
<dbReference type="PANTHER" id="PTHR31527">
    <property type="entry name" value="RE64534P"/>
    <property type="match status" value="1"/>
</dbReference>
<dbReference type="OrthoDB" id="9772660at2"/>
<dbReference type="PANTHER" id="PTHR31527:SF0">
    <property type="entry name" value="RE64534P"/>
    <property type="match status" value="1"/>
</dbReference>
<dbReference type="EMBL" id="SJKB01000005">
    <property type="protein sequence ID" value="TCC61387.1"/>
    <property type="molecule type" value="Genomic_DNA"/>
</dbReference>
<comment type="caution">
    <text evidence="2">The sequence shown here is derived from an EMBL/GenBank/DDBJ whole genome shotgun (WGS) entry which is preliminary data.</text>
</comment>
<proteinExistence type="predicted"/>
<name>A0A4R0KNG8_9ACTN</name>
<evidence type="ECO:0000313" key="2">
    <source>
        <dbReference type="EMBL" id="TCC61387.1"/>
    </source>
</evidence>
<organism evidence="2 3">
    <name type="scientific">Kribbella pittospori</name>
    <dbReference type="NCBI Taxonomy" id="722689"/>
    <lineage>
        <taxon>Bacteria</taxon>
        <taxon>Bacillati</taxon>
        <taxon>Actinomycetota</taxon>
        <taxon>Actinomycetes</taxon>
        <taxon>Propionibacteriales</taxon>
        <taxon>Kribbellaceae</taxon>
        <taxon>Kribbella</taxon>
    </lineage>
</organism>
<evidence type="ECO:0000259" key="1">
    <source>
        <dbReference type="Pfam" id="PF09347"/>
    </source>
</evidence>
<dbReference type="AlphaFoldDB" id="A0A4R0KNG8"/>
<dbReference type="Proteomes" id="UP000291144">
    <property type="component" value="Unassembled WGS sequence"/>
</dbReference>
<reference evidence="2 3" key="1">
    <citation type="submission" date="2019-02" db="EMBL/GenBank/DDBJ databases">
        <title>Kribbella capetownensis sp. nov. and Kribbella speibonae sp. nov., isolated from soil.</title>
        <authorList>
            <person name="Curtis S.M."/>
            <person name="Norton I."/>
            <person name="Everest G.J."/>
            <person name="Meyers P.R."/>
        </authorList>
    </citation>
    <scope>NUCLEOTIDE SEQUENCE [LARGE SCALE GENOMIC DNA]</scope>
    <source>
        <strain evidence="2 3">NRRL B-24813</strain>
    </source>
</reference>
<feature type="domain" description="DUF1989" evidence="1">
    <location>
        <begin position="8"/>
        <end position="171"/>
    </location>
</feature>
<evidence type="ECO:0000313" key="3">
    <source>
        <dbReference type="Proteomes" id="UP000291144"/>
    </source>
</evidence>
<dbReference type="InterPro" id="IPR018959">
    <property type="entry name" value="DUF1989"/>
</dbReference>
<dbReference type="Pfam" id="PF09347">
    <property type="entry name" value="DUF1989"/>
    <property type="match status" value="1"/>
</dbReference>